<feature type="domain" description="Fibronectin type-III" evidence="13">
    <location>
        <begin position="476"/>
        <end position="574"/>
    </location>
</feature>
<comment type="similarity">
    <text evidence="2">Belongs to the immunoglobulin superfamily. L1/neurofascin/NgCAM family.</text>
</comment>
<dbReference type="InterPro" id="IPR013098">
    <property type="entry name" value="Ig_I-set"/>
</dbReference>
<dbReference type="Proteomes" id="UP000011014">
    <property type="component" value="Unassembled WGS sequence"/>
</dbReference>
<feature type="region of interest" description="Disordered" evidence="10">
    <location>
        <begin position="341"/>
        <end position="360"/>
    </location>
</feature>
<evidence type="ECO:0000256" key="2">
    <source>
        <dbReference type="ARBA" id="ARBA00008588"/>
    </source>
</evidence>
<keyword evidence="3 11" id="KW-0812">Transmembrane</keyword>
<dbReference type="InterPro" id="IPR003599">
    <property type="entry name" value="Ig_sub"/>
</dbReference>
<feature type="compositionally biased region" description="Polar residues" evidence="10">
    <location>
        <begin position="341"/>
        <end position="357"/>
    </location>
</feature>
<feature type="region of interest" description="Disordered" evidence="10">
    <location>
        <begin position="886"/>
        <end position="925"/>
    </location>
</feature>
<dbReference type="AlphaFoldDB" id="E4Z0I4"/>
<dbReference type="InterPro" id="IPR026966">
    <property type="entry name" value="Neurofascin/L1/NrCAM_C"/>
</dbReference>
<dbReference type="SMART" id="SM00060">
    <property type="entry name" value="FN3"/>
    <property type="match status" value="5"/>
</dbReference>
<name>E4Z0I4_OIKDI</name>
<keyword evidence="4" id="KW-0677">Repeat</keyword>
<keyword evidence="9" id="KW-0393">Immunoglobulin domain</keyword>
<feature type="domain" description="Fibronectin type-III" evidence="13">
    <location>
        <begin position="578"/>
        <end position="681"/>
    </location>
</feature>
<reference evidence="14" key="1">
    <citation type="journal article" date="2010" name="Science">
        <title>Plasticity of animal genome architecture unmasked by rapid evolution of a pelagic tunicate.</title>
        <authorList>
            <person name="Denoeud F."/>
            <person name="Henriet S."/>
            <person name="Mungpakdee S."/>
            <person name="Aury J.M."/>
            <person name="Da Silva C."/>
            <person name="Brinkmann H."/>
            <person name="Mikhaleva J."/>
            <person name="Olsen L.C."/>
            <person name="Jubin C."/>
            <person name="Canestro C."/>
            <person name="Bouquet J.M."/>
            <person name="Danks G."/>
            <person name="Poulain J."/>
            <person name="Campsteijn C."/>
            <person name="Adamski M."/>
            <person name="Cross I."/>
            <person name="Yadetie F."/>
            <person name="Muffato M."/>
            <person name="Louis A."/>
            <person name="Butcher S."/>
            <person name="Tsagkogeorga G."/>
            <person name="Konrad A."/>
            <person name="Singh S."/>
            <person name="Jensen M.F."/>
            <person name="Cong E.H."/>
            <person name="Eikeseth-Otteraa H."/>
            <person name="Noel B."/>
            <person name="Anthouard V."/>
            <person name="Porcel B.M."/>
            <person name="Kachouri-Lafond R."/>
            <person name="Nishino A."/>
            <person name="Ugolini M."/>
            <person name="Chourrout P."/>
            <person name="Nishida H."/>
            <person name="Aasland R."/>
            <person name="Huzurbazar S."/>
            <person name="Westhof E."/>
            <person name="Delsuc F."/>
            <person name="Lehrach H."/>
            <person name="Reinhardt R."/>
            <person name="Weissenbach J."/>
            <person name="Roy S.W."/>
            <person name="Artiguenave F."/>
            <person name="Postlethwait J.H."/>
            <person name="Manak J.R."/>
            <person name="Thompson E.M."/>
            <person name="Jaillon O."/>
            <person name="Du Pasquier L."/>
            <person name="Boudinot P."/>
            <person name="Liberles D.A."/>
            <person name="Volff J.N."/>
            <person name="Philippe H."/>
            <person name="Lenhard B."/>
            <person name="Roest Crollius H."/>
            <person name="Wincker P."/>
            <person name="Chourrout D."/>
        </authorList>
    </citation>
    <scope>NUCLEOTIDE SEQUENCE [LARGE SCALE GENOMIC DNA]</scope>
</reference>
<evidence type="ECO:0000256" key="6">
    <source>
        <dbReference type="ARBA" id="ARBA00022989"/>
    </source>
</evidence>
<dbReference type="FunFam" id="2.60.40.10:FF:000028">
    <property type="entry name" value="Neuronal cell adhesion molecule"/>
    <property type="match status" value="1"/>
</dbReference>
<dbReference type="Pfam" id="PF00041">
    <property type="entry name" value="fn3"/>
    <property type="match status" value="3"/>
</dbReference>
<feature type="domain" description="Ig-like" evidence="12">
    <location>
        <begin position="1"/>
        <end position="70"/>
    </location>
</feature>
<feature type="non-terminal residue" evidence="14">
    <location>
        <position position="1"/>
    </location>
</feature>
<dbReference type="PROSITE" id="PS50853">
    <property type="entry name" value="FN3"/>
    <property type="match status" value="5"/>
</dbReference>
<evidence type="ECO:0000256" key="4">
    <source>
        <dbReference type="ARBA" id="ARBA00022737"/>
    </source>
</evidence>
<dbReference type="CDD" id="cd00063">
    <property type="entry name" value="FN3"/>
    <property type="match status" value="5"/>
</dbReference>
<dbReference type="Pfam" id="PF07679">
    <property type="entry name" value="I-set"/>
    <property type="match status" value="2"/>
</dbReference>
<organism evidence="14">
    <name type="scientific">Oikopleura dioica</name>
    <name type="common">Tunicate</name>
    <dbReference type="NCBI Taxonomy" id="34765"/>
    <lineage>
        <taxon>Eukaryota</taxon>
        <taxon>Metazoa</taxon>
        <taxon>Chordata</taxon>
        <taxon>Tunicata</taxon>
        <taxon>Appendicularia</taxon>
        <taxon>Copelata</taxon>
        <taxon>Oikopleuridae</taxon>
        <taxon>Oikopleura</taxon>
    </lineage>
</organism>
<dbReference type="InterPro" id="IPR007110">
    <property type="entry name" value="Ig-like_dom"/>
</dbReference>
<dbReference type="InterPro" id="IPR036179">
    <property type="entry name" value="Ig-like_dom_sf"/>
</dbReference>
<feature type="domain" description="Fibronectin type-III" evidence="13">
    <location>
        <begin position="366"/>
        <end position="471"/>
    </location>
</feature>
<dbReference type="InterPro" id="IPR003598">
    <property type="entry name" value="Ig_sub2"/>
</dbReference>
<keyword evidence="8" id="KW-1015">Disulfide bond</keyword>
<gene>
    <name evidence="14" type="ORF">GSOID_T00023268001</name>
</gene>
<dbReference type="SUPFAM" id="SSF48726">
    <property type="entry name" value="Immunoglobulin"/>
    <property type="match status" value="2"/>
</dbReference>
<keyword evidence="6 11" id="KW-1133">Transmembrane helix</keyword>
<evidence type="ECO:0000256" key="8">
    <source>
        <dbReference type="ARBA" id="ARBA00023157"/>
    </source>
</evidence>
<keyword evidence="7 11" id="KW-0472">Membrane</keyword>
<evidence type="ECO:0000256" key="5">
    <source>
        <dbReference type="ARBA" id="ARBA00022889"/>
    </source>
</evidence>
<dbReference type="InterPro" id="IPR036116">
    <property type="entry name" value="FN3_sf"/>
</dbReference>
<dbReference type="InterPro" id="IPR003961">
    <property type="entry name" value="FN3_dom"/>
</dbReference>
<feature type="domain" description="Ig-like" evidence="12">
    <location>
        <begin position="82"/>
        <end position="157"/>
    </location>
</feature>
<evidence type="ECO:0000256" key="10">
    <source>
        <dbReference type="SAM" id="MobiDB-lite"/>
    </source>
</evidence>
<dbReference type="GO" id="GO:0007155">
    <property type="term" value="P:cell adhesion"/>
    <property type="evidence" value="ECO:0007669"/>
    <property type="project" value="UniProtKB-KW"/>
</dbReference>
<dbReference type="CDD" id="cd00096">
    <property type="entry name" value="Ig"/>
    <property type="match status" value="1"/>
</dbReference>
<evidence type="ECO:0000256" key="1">
    <source>
        <dbReference type="ARBA" id="ARBA00004479"/>
    </source>
</evidence>
<dbReference type="PANTHER" id="PTHR13817:SF166">
    <property type="entry name" value="NEURONAL IGCAM-RELATED"/>
    <property type="match status" value="1"/>
</dbReference>
<dbReference type="SUPFAM" id="SSF49265">
    <property type="entry name" value="Fibronectin type III"/>
    <property type="match status" value="3"/>
</dbReference>
<evidence type="ECO:0000256" key="11">
    <source>
        <dbReference type="SAM" id="Phobius"/>
    </source>
</evidence>
<dbReference type="Pfam" id="PF13882">
    <property type="entry name" value="Bravo_FIGEY"/>
    <property type="match status" value="1"/>
</dbReference>
<dbReference type="FunFam" id="2.60.40.10:FF:000032">
    <property type="entry name" value="palladin isoform X1"/>
    <property type="match status" value="1"/>
</dbReference>
<evidence type="ECO:0000259" key="13">
    <source>
        <dbReference type="PROSITE" id="PS50853"/>
    </source>
</evidence>
<dbReference type="GO" id="GO:0016020">
    <property type="term" value="C:membrane"/>
    <property type="evidence" value="ECO:0007669"/>
    <property type="project" value="UniProtKB-SubCell"/>
</dbReference>
<evidence type="ECO:0000259" key="12">
    <source>
        <dbReference type="PROSITE" id="PS50835"/>
    </source>
</evidence>
<feature type="domain" description="Fibronectin type-III" evidence="13">
    <location>
        <begin position="685"/>
        <end position="782"/>
    </location>
</feature>
<dbReference type="SMART" id="SM00408">
    <property type="entry name" value="IGc2"/>
    <property type="match status" value="2"/>
</dbReference>
<dbReference type="InterPro" id="IPR013783">
    <property type="entry name" value="Ig-like_fold"/>
</dbReference>
<evidence type="ECO:0000256" key="9">
    <source>
        <dbReference type="ARBA" id="ARBA00023319"/>
    </source>
</evidence>
<feature type="transmembrane region" description="Helical" evidence="11">
    <location>
        <begin position="789"/>
        <end position="811"/>
    </location>
</feature>
<feature type="domain" description="Fibronectin type-III" evidence="13">
    <location>
        <begin position="251"/>
        <end position="361"/>
    </location>
</feature>
<sequence length="925" mass="102729">SLQCVISGNPPPAIIWKKNGKELKQSEGDLTVSGQTSTLSVRAAKKKDSATYQCEAENEIGSIAAPVRVLIIEQAPRLSSDPNLSSSRKVVYVVQGRQLTMECSLFGFPEPQFSWTNAPASCAGQKICVIKNTDNILDYSCSGKNDLGSGEIYFNVKKLKESQISLRKKVFVKKGEKLELKPKIDTDSQISDYVISWTKKGLTLANRTGYRPKSNFVINKMDFADRGDYTIKVKTEYDEAEATAEVVVQGVPEPPMNINIQNVENGVEVTFEPGFNNYATITKYLIEFAKIVEGGKTLGSWSEIREESHQGGEMKKQKVRISGLTPYTLYEVRVKARNSVGLSSPSMPDDAGTSQIRTKPEPPRINPSFIIFDKQTPRELFVKWTAIPISDYNGPDFQYVLEYCSQPNPQNCEICENGKSWKTETFASPNLEFLIPDVSSPYQRYSARIRSKNSDGVGPRPNCQFLFAGEDLPVEAPEKLSVDSRGKTFLELKWKSLPSAVSNGKIRSYIIKYKESDDNENNMVGSERELTAKTEFMRLENLEPAKKYRIKVAAVNSAGIGPFSTFVDKETLEDTPGPPVDLQIKSVWPDKVNIVWKQPKRPNGQITAYIYQATGLPIDRPGSQEYHTVAQESAGYSKSRMDVADLKPNHNYKIKLYAKTSAGQGSIPGTISVSTLSIAEARPKAPAELEIAQTIGGVNVTWVYEENEQTPYIKPNNYTILYRNRNSDQGVGWSKETVTHRKRPGLLLDGLPPGENYTLVIMASNKYGNSENTTAEFSTEEGPLLDSNLWFVAVLVGTGGTLLLIIIVCFVQHNKSGKYPVQTKQELMIEDPEQNIEDRNLLNPHSPRSDKNSSSYGNSELRKVSSESDSITGFGIEGGVTRHYTENGSFIGQYGRETSNRDSEKSEISPQSDAVADLKTFGKSR</sequence>
<dbReference type="PROSITE" id="PS50835">
    <property type="entry name" value="IG_LIKE"/>
    <property type="match status" value="2"/>
</dbReference>
<evidence type="ECO:0000313" key="14">
    <source>
        <dbReference type="EMBL" id="CBY41212.1"/>
    </source>
</evidence>
<dbReference type="SMART" id="SM00409">
    <property type="entry name" value="IG"/>
    <property type="match status" value="2"/>
</dbReference>
<protein>
    <submittedName>
        <fullName evidence="14">Uncharacterized protein</fullName>
    </submittedName>
</protein>
<evidence type="ECO:0000256" key="7">
    <source>
        <dbReference type="ARBA" id="ARBA00023136"/>
    </source>
</evidence>
<keyword evidence="5" id="KW-0130">Cell adhesion</keyword>
<dbReference type="Gene3D" id="2.60.40.10">
    <property type="entry name" value="Immunoglobulins"/>
    <property type="match status" value="7"/>
</dbReference>
<dbReference type="InterPro" id="IPR050964">
    <property type="entry name" value="Striated_Muscle_Regulatory"/>
</dbReference>
<feature type="compositionally biased region" description="Basic and acidic residues" evidence="10">
    <location>
        <begin position="898"/>
        <end position="907"/>
    </location>
</feature>
<proteinExistence type="inferred from homology"/>
<feature type="region of interest" description="Disordered" evidence="10">
    <location>
        <begin position="838"/>
        <end position="868"/>
    </location>
</feature>
<comment type="subcellular location">
    <subcellularLocation>
        <location evidence="1">Membrane</location>
        <topology evidence="1">Single-pass type I membrane protein</topology>
    </subcellularLocation>
</comment>
<dbReference type="EMBL" id="FN656319">
    <property type="protein sequence ID" value="CBY41212.1"/>
    <property type="molecule type" value="Genomic_DNA"/>
</dbReference>
<evidence type="ECO:0000256" key="3">
    <source>
        <dbReference type="ARBA" id="ARBA00022692"/>
    </source>
</evidence>
<dbReference type="PANTHER" id="PTHR13817">
    <property type="entry name" value="TITIN"/>
    <property type="match status" value="1"/>
</dbReference>
<accession>E4Z0I4</accession>